<comment type="caution">
    <text evidence="1">The sequence shown here is derived from an EMBL/GenBank/DDBJ whole genome shotgun (WGS) entry which is preliminary data.</text>
</comment>
<dbReference type="RefSeq" id="WP_166313683.1">
    <property type="nucleotide sequence ID" value="NZ_WOTH01000008.1"/>
</dbReference>
<accession>A0A967BBQ5</accession>
<protein>
    <submittedName>
        <fullName evidence="1">Uncharacterized protein</fullName>
    </submittedName>
</protein>
<dbReference type="Proteomes" id="UP000597459">
    <property type="component" value="Unassembled WGS sequence"/>
</dbReference>
<dbReference type="SUPFAM" id="SSF64288">
    <property type="entry name" value="Chorismate lyase-like"/>
    <property type="match status" value="1"/>
</dbReference>
<keyword evidence="2" id="KW-1185">Reference proteome</keyword>
<reference evidence="1" key="1">
    <citation type="submission" date="2019-11" db="EMBL/GenBank/DDBJ databases">
        <title>Description of new Acetobacter species.</title>
        <authorList>
            <person name="Cleenwerck I."/>
            <person name="Sombolestani A.S."/>
        </authorList>
    </citation>
    <scope>NUCLEOTIDE SEQUENCE</scope>
    <source>
        <strain evidence="1">LMG 1626</strain>
    </source>
</reference>
<name>A0A967BBQ5_9PROT</name>
<dbReference type="EMBL" id="WOTH01000008">
    <property type="protein sequence ID" value="NHO53447.1"/>
    <property type="molecule type" value="Genomic_DNA"/>
</dbReference>
<evidence type="ECO:0000313" key="2">
    <source>
        <dbReference type="Proteomes" id="UP000597459"/>
    </source>
</evidence>
<dbReference type="Gene3D" id="3.40.1410.10">
    <property type="entry name" value="Chorismate lyase-like"/>
    <property type="match status" value="1"/>
</dbReference>
<proteinExistence type="predicted"/>
<evidence type="ECO:0000313" key="1">
    <source>
        <dbReference type="EMBL" id="NHO53447.1"/>
    </source>
</evidence>
<dbReference type="AlphaFoldDB" id="A0A967BBQ5"/>
<organism evidence="1 2">
    <name type="scientific">Acetobacter estunensis</name>
    <dbReference type="NCBI Taxonomy" id="104097"/>
    <lineage>
        <taxon>Bacteria</taxon>
        <taxon>Pseudomonadati</taxon>
        <taxon>Pseudomonadota</taxon>
        <taxon>Alphaproteobacteria</taxon>
        <taxon>Acetobacterales</taxon>
        <taxon>Acetobacteraceae</taxon>
        <taxon>Acetobacter</taxon>
    </lineage>
</organism>
<gene>
    <name evidence="1" type="ORF">GOB87_05640</name>
</gene>
<sequence>MTELLRQRVEELAAALRVTTSVTWTLEKWCEQQGLVTPPAHIQACVEPVPQLPVPEAFLGAFPAGERLRHRRVDLTCQGLSLCHADNWYAPSRLSPQMNARLEKTREPFGRVVRQMGIHRRTLDCRVLWTEEAPPPSSARAPVISVLAFVCREDGMALSLVREICTAALLGVGDSC</sequence>
<dbReference type="InterPro" id="IPR028978">
    <property type="entry name" value="Chorismate_lyase_/UTRA_dom_sf"/>
</dbReference>